<dbReference type="InterPro" id="IPR022271">
    <property type="entry name" value="Lipocalin_ApoD"/>
</dbReference>
<dbReference type="InterPro" id="IPR000566">
    <property type="entry name" value="Lipocln_cytosolic_FA-bd_dom"/>
</dbReference>
<comment type="subunit">
    <text evidence="2">Homodimer.</text>
</comment>
<dbReference type="Proteomes" id="UP001620405">
    <property type="component" value="Unassembled WGS sequence"/>
</dbReference>
<keyword evidence="5" id="KW-1185">Reference proteome</keyword>
<feature type="domain" description="Lipocalin/cytosolic fatty-acid binding" evidence="3">
    <location>
        <begin position="34"/>
        <end position="175"/>
    </location>
</feature>
<dbReference type="InterPro" id="IPR047202">
    <property type="entry name" value="Lipocalin_Blc-like_dom"/>
</dbReference>
<accession>A0ABW8IZ14</accession>
<dbReference type="SUPFAM" id="SSF50814">
    <property type="entry name" value="Lipocalins"/>
    <property type="match status" value="1"/>
</dbReference>
<dbReference type="InterPro" id="IPR022272">
    <property type="entry name" value="Lipocalin_CS"/>
</dbReference>
<comment type="caution">
    <text evidence="4">The sequence shown here is derived from an EMBL/GenBank/DDBJ whole genome shotgun (WGS) entry which is preliminary data.</text>
</comment>
<comment type="function">
    <text evidence="2">Involved in the storage or transport of lipids necessary for membrane maintenance under stressful conditions. Displays a binding preference for lysophospholipids.</text>
</comment>
<dbReference type="InterPro" id="IPR012674">
    <property type="entry name" value="Calycin"/>
</dbReference>
<dbReference type="PANTHER" id="PTHR10612">
    <property type="entry name" value="APOLIPOPROTEIN D"/>
    <property type="match status" value="1"/>
</dbReference>
<dbReference type="PIRSF" id="PIRSF036893">
    <property type="entry name" value="Lipocalin_ApoD"/>
    <property type="match status" value="1"/>
</dbReference>
<name>A0ABW8IZ14_9GAMM</name>
<feature type="chain" id="PRO_5045017498" description="Outer membrane lipoprotein Blc" evidence="2">
    <location>
        <begin position="23"/>
        <end position="188"/>
    </location>
</feature>
<evidence type="ECO:0000313" key="5">
    <source>
        <dbReference type="Proteomes" id="UP001620405"/>
    </source>
</evidence>
<dbReference type="InterPro" id="IPR002446">
    <property type="entry name" value="Lipocalin_bac"/>
</dbReference>
<evidence type="ECO:0000256" key="2">
    <source>
        <dbReference type="PIRNR" id="PIRNR036893"/>
    </source>
</evidence>
<keyword evidence="2" id="KW-0732">Signal</keyword>
<dbReference type="PANTHER" id="PTHR10612:SF34">
    <property type="entry name" value="APOLIPOPROTEIN D"/>
    <property type="match status" value="1"/>
</dbReference>
<dbReference type="Gene3D" id="2.40.128.20">
    <property type="match status" value="1"/>
</dbReference>
<dbReference type="EMBL" id="JADIKG010000013">
    <property type="protein sequence ID" value="MFK2874758.1"/>
    <property type="molecule type" value="Genomic_DNA"/>
</dbReference>
<evidence type="ECO:0000256" key="1">
    <source>
        <dbReference type="ARBA" id="ARBA00006889"/>
    </source>
</evidence>
<dbReference type="Pfam" id="PF08212">
    <property type="entry name" value="Lipocalin_2"/>
    <property type="match status" value="1"/>
</dbReference>
<keyword evidence="2" id="KW-0446">Lipid-binding</keyword>
<evidence type="ECO:0000313" key="4">
    <source>
        <dbReference type="EMBL" id="MFK2874758.1"/>
    </source>
</evidence>
<gene>
    <name evidence="4" type="ORF">ISP13_14535</name>
</gene>
<keyword evidence="2" id="KW-0998">Cell outer membrane</keyword>
<feature type="signal peptide" evidence="2">
    <location>
        <begin position="1"/>
        <end position="22"/>
    </location>
</feature>
<proteinExistence type="inferred from homology"/>
<protein>
    <recommendedName>
        <fullName evidence="2">Outer membrane lipoprotein Blc</fullName>
    </recommendedName>
</protein>
<comment type="similarity">
    <text evidence="1 2">Belongs to the calycin superfamily. Lipocalin family.</text>
</comment>
<sequence length="188" mass="21052">MRMSKTLLASCGFMLASMNGCASDLPPIQPVSHVDLTRFMGSWYVIATIPTRFEKNAYNAVETYTLQSDGNVYTAFRFNNGSFSAPEKKIHSLGIVKANTGNAVWGVQLFWPLRAQYIVAYLSQDYSETIVARDARDYTWIMARTPNVSPHDYVILINKVKALGYDISKIRNVPQQWSNGSDDPVGVK</sequence>
<organism evidence="4 5">
    <name type="scientific">Dyella lipolytica</name>
    <dbReference type="NCBI Taxonomy" id="1867835"/>
    <lineage>
        <taxon>Bacteria</taxon>
        <taxon>Pseudomonadati</taxon>
        <taxon>Pseudomonadota</taxon>
        <taxon>Gammaproteobacteria</taxon>
        <taxon>Lysobacterales</taxon>
        <taxon>Rhodanobacteraceae</taxon>
        <taxon>Dyella</taxon>
    </lineage>
</organism>
<evidence type="ECO:0000259" key="3">
    <source>
        <dbReference type="Pfam" id="PF08212"/>
    </source>
</evidence>
<dbReference type="PRINTS" id="PR01171">
    <property type="entry name" value="BCTLIPOCALIN"/>
</dbReference>
<dbReference type="CDD" id="cd19438">
    <property type="entry name" value="lipocalin_Blc-like"/>
    <property type="match status" value="1"/>
</dbReference>
<keyword evidence="2" id="KW-0472">Membrane</keyword>
<dbReference type="PROSITE" id="PS00213">
    <property type="entry name" value="LIPOCALIN"/>
    <property type="match status" value="1"/>
</dbReference>
<comment type="subcellular location">
    <subcellularLocation>
        <location evidence="2">Cell outer membrane</location>
    </subcellularLocation>
</comment>
<keyword evidence="2" id="KW-0449">Lipoprotein</keyword>
<reference evidence="4 5" key="1">
    <citation type="submission" date="2020-10" db="EMBL/GenBank/DDBJ databases">
        <title>Phylogeny of dyella-like bacteria.</title>
        <authorList>
            <person name="Fu J."/>
        </authorList>
    </citation>
    <scope>NUCLEOTIDE SEQUENCE [LARGE SCALE GENOMIC DNA]</scope>
    <source>
        <strain evidence="4 5">DHOB07</strain>
    </source>
</reference>